<dbReference type="AlphaFoldDB" id="A0A371GVT2"/>
<name>A0A371GVT2_MUCPR</name>
<dbReference type="Gene3D" id="3.80.10.10">
    <property type="entry name" value="Ribonuclease Inhibitor"/>
    <property type="match status" value="1"/>
</dbReference>
<feature type="domain" description="Disease resistance protein At4g27190-like leucine-rich repeats" evidence="2">
    <location>
        <begin position="257"/>
        <end position="310"/>
    </location>
</feature>
<keyword evidence="4" id="KW-1185">Reference proteome</keyword>
<keyword evidence="1" id="KW-0611">Plant defense</keyword>
<accession>A0A371GVT2</accession>
<evidence type="ECO:0000313" key="3">
    <source>
        <dbReference type="EMBL" id="RDX94651.1"/>
    </source>
</evidence>
<dbReference type="InterPro" id="IPR050905">
    <property type="entry name" value="Plant_NBS-LRR"/>
</dbReference>
<dbReference type="InterPro" id="IPR032675">
    <property type="entry name" value="LRR_dom_sf"/>
</dbReference>
<dbReference type="InterPro" id="IPR057135">
    <property type="entry name" value="At4g27190-like_LRR"/>
</dbReference>
<dbReference type="OrthoDB" id="1430766at2759"/>
<gene>
    <name evidence="3" type="ORF">CR513_22939</name>
</gene>
<dbReference type="SUPFAM" id="SSF52058">
    <property type="entry name" value="L domain-like"/>
    <property type="match status" value="1"/>
</dbReference>
<dbReference type="Proteomes" id="UP000257109">
    <property type="component" value="Unassembled WGS sequence"/>
</dbReference>
<comment type="caution">
    <text evidence="3">The sequence shown here is derived from an EMBL/GenBank/DDBJ whole genome shotgun (WGS) entry which is preliminary data.</text>
</comment>
<reference evidence="3" key="1">
    <citation type="submission" date="2018-05" db="EMBL/GenBank/DDBJ databases">
        <title>Draft genome of Mucuna pruriens seed.</title>
        <authorList>
            <person name="Nnadi N.E."/>
            <person name="Vos R."/>
            <person name="Hasami M.H."/>
            <person name="Devisetty U.K."/>
            <person name="Aguiy J.C."/>
        </authorList>
    </citation>
    <scope>NUCLEOTIDE SEQUENCE [LARGE SCALE GENOMIC DNA]</scope>
    <source>
        <strain evidence="3">JCA_2017</strain>
    </source>
</reference>
<feature type="non-terminal residue" evidence="3">
    <location>
        <position position="1"/>
    </location>
</feature>
<dbReference type="PANTHER" id="PTHR33463:SF209">
    <property type="entry name" value="DISEASE RESISTANCE PROTEIN RPS2-LIKE"/>
    <property type="match status" value="1"/>
</dbReference>
<dbReference type="EMBL" id="QJKJ01004315">
    <property type="protein sequence ID" value="RDX94651.1"/>
    <property type="molecule type" value="Genomic_DNA"/>
</dbReference>
<evidence type="ECO:0000259" key="2">
    <source>
        <dbReference type="Pfam" id="PF23247"/>
    </source>
</evidence>
<evidence type="ECO:0000313" key="4">
    <source>
        <dbReference type="Proteomes" id="UP000257109"/>
    </source>
</evidence>
<organism evidence="3 4">
    <name type="scientific">Mucuna pruriens</name>
    <name type="common">Velvet bean</name>
    <name type="synonym">Dolichos pruriens</name>
    <dbReference type="NCBI Taxonomy" id="157652"/>
    <lineage>
        <taxon>Eukaryota</taxon>
        <taxon>Viridiplantae</taxon>
        <taxon>Streptophyta</taxon>
        <taxon>Embryophyta</taxon>
        <taxon>Tracheophyta</taxon>
        <taxon>Spermatophyta</taxon>
        <taxon>Magnoliopsida</taxon>
        <taxon>eudicotyledons</taxon>
        <taxon>Gunneridae</taxon>
        <taxon>Pentapetalae</taxon>
        <taxon>rosids</taxon>
        <taxon>fabids</taxon>
        <taxon>Fabales</taxon>
        <taxon>Fabaceae</taxon>
        <taxon>Papilionoideae</taxon>
        <taxon>50 kb inversion clade</taxon>
        <taxon>NPAAA clade</taxon>
        <taxon>indigoferoid/millettioid clade</taxon>
        <taxon>Phaseoleae</taxon>
        <taxon>Mucuna</taxon>
    </lineage>
</organism>
<dbReference type="Pfam" id="PF23247">
    <property type="entry name" value="LRR_RPS2"/>
    <property type="match status" value="1"/>
</dbReference>
<evidence type="ECO:0000256" key="1">
    <source>
        <dbReference type="ARBA" id="ARBA00022821"/>
    </source>
</evidence>
<dbReference type="PANTHER" id="PTHR33463">
    <property type="entry name" value="NB-ARC DOMAIN-CONTAINING PROTEIN-RELATED"/>
    <property type="match status" value="1"/>
</dbReference>
<protein>
    <recommendedName>
        <fullName evidence="2">Disease resistance protein At4g27190-like leucine-rich repeats domain-containing protein</fullName>
    </recommendedName>
</protein>
<proteinExistence type="predicted"/>
<sequence>MISIELPEVNKMHLEGLPNIRSFSSGDIVEWSSLENVVVNHCPNLKKFEQTDNKSKQILQDEFSTIIEYYIRDNEKLGKTIDNLKPSHFTNLLLFQEKNCNETLIKFLDQGSLKLSALSSAKHYNICLTFLTIPLKGVKMGMLTHIWNKDIIRLFGFENLQIIDIKNCSSKLCQIKESKLEACVKLDEVVDHGQDDKSTIVKFPTLSKVEFKSLSKLIHFYLHHLEFSSLKTLMIEKCPQLEKFIIGFVTADASSIIDEKCFSELNELKLDSCDKLVCVISSKTLQDLRNLKKLIVTHCKSLEMVFNIHDKIFHSTELL</sequence>